<protein>
    <submittedName>
        <fullName evidence="2">Uncharacterized protein</fullName>
    </submittedName>
</protein>
<evidence type="ECO:0000313" key="3">
    <source>
        <dbReference type="Proteomes" id="UP000770661"/>
    </source>
</evidence>
<proteinExistence type="predicted"/>
<dbReference type="Proteomes" id="UP000770661">
    <property type="component" value="Unassembled WGS sequence"/>
</dbReference>
<gene>
    <name evidence="2" type="ORF">GWK47_002857</name>
</gene>
<accession>A0A8J4XPD4</accession>
<reference evidence="2" key="1">
    <citation type="submission" date="2020-07" db="EMBL/GenBank/DDBJ databases">
        <title>The High-quality genome of the commercially important snow crab, Chionoecetes opilio.</title>
        <authorList>
            <person name="Jeong J.-H."/>
            <person name="Ryu S."/>
        </authorList>
    </citation>
    <scope>NUCLEOTIDE SEQUENCE</scope>
    <source>
        <strain evidence="2">MADBK_172401_WGS</strain>
        <tissue evidence="2">Digestive gland</tissue>
    </source>
</reference>
<sequence>MQDGSGEQPTLADILRVLRAQVEMTWAQTEAIVRQTEAIVRQTEAVDRFDTRVCESFEAQARLINEGPGHYSWEDGTEADVLTPEPCGSEDDEERTFWPEEEGAGDMGLVPLTSLEPSEQAAAEEPTSVPVAVGDMSERVASAGAAACDPVVGVIVKDESGGESAAAACEREVLTRASASSCGPECTSGMWRLTTQAAGAGCASVVEGLSGPSRGVGERRKRQEGPWGWPARQKRRKRHEGPGRWPASQTGAGQEPTVEGQETHSLRLGMEPPEEEAPPE</sequence>
<evidence type="ECO:0000313" key="2">
    <source>
        <dbReference type="EMBL" id="KAG0702384.1"/>
    </source>
</evidence>
<dbReference type="EMBL" id="JACEEZ010025282">
    <property type="protein sequence ID" value="KAG0702384.1"/>
    <property type="molecule type" value="Genomic_DNA"/>
</dbReference>
<name>A0A8J4XPD4_CHIOP</name>
<dbReference type="AlphaFoldDB" id="A0A8J4XPD4"/>
<comment type="caution">
    <text evidence="2">The sequence shown here is derived from an EMBL/GenBank/DDBJ whole genome shotgun (WGS) entry which is preliminary data.</text>
</comment>
<organism evidence="2 3">
    <name type="scientific">Chionoecetes opilio</name>
    <name type="common">Atlantic snow crab</name>
    <name type="synonym">Cancer opilio</name>
    <dbReference type="NCBI Taxonomy" id="41210"/>
    <lineage>
        <taxon>Eukaryota</taxon>
        <taxon>Metazoa</taxon>
        <taxon>Ecdysozoa</taxon>
        <taxon>Arthropoda</taxon>
        <taxon>Crustacea</taxon>
        <taxon>Multicrustacea</taxon>
        <taxon>Malacostraca</taxon>
        <taxon>Eumalacostraca</taxon>
        <taxon>Eucarida</taxon>
        <taxon>Decapoda</taxon>
        <taxon>Pleocyemata</taxon>
        <taxon>Brachyura</taxon>
        <taxon>Eubrachyura</taxon>
        <taxon>Majoidea</taxon>
        <taxon>Majidae</taxon>
        <taxon>Chionoecetes</taxon>
    </lineage>
</organism>
<evidence type="ECO:0000256" key="1">
    <source>
        <dbReference type="SAM" id="MobiDB-lite"/>
    </source>
</evidence>
<keyword evidence="3" id="KW-1185">Reference proteome</keyword>
<feature type="region of interest" description="Disordered" evidence="1">
    <location>
        <begin position="208"/>
        <end position="280"/>
    </location>
</feature>